<organism evidence="1 2">
    <name type="scientific">Saccharibacillus alkalitolerans</name>
    <dbReference type="NCBI Taxonomy" id="2705290"/>
    <lineage>
        <taxon>Bacteria</taxon>
        <taxon>Bacillati</taxon>
        <taxon>Bacillota</taxon>
        <taxon>Bacilli</taxon>
        <taxon>Bacillales</taxon>
        <taxon>Paenibacillaceae</taxon>
        <taxon>Saccharibacillus</taxon>
    </lineage>
</organism>
<proteinExistence type="predicted"/>
<evidence type="ECO:0000313" key="1">
    <source>
        <dbReference type="EMBL" id="NGZ76948.1"/>
    </source>
</evidence>
<comment type="caution">
    <text evidence="1">The sequence shown here is derived from an EMBL/GenBank/DDBJ whole genome shotgun (WGS) entry which is preliminary data.</text>
</comment>
<evidence type="ECO:0000313" key="2">
    <source>
        <dbReference type="Proteomes" id="UP000800303"/>
    </source>
</evidence>
<gene>
    <name evidence="1" type="ORF">GYN08_16700</name>
</gene>
<dbReference type="EMBL" id="JAAFGS010000006">
    <property type="protein sequence ID" value="NGZ76948.1"/>
    <property type="molecule type" value="Genomic_DNA"/>
</dbReference>
<keyword evidence="2" id="KW-1185">Reference proteome</keyword>
<dbReference type="Proteomes" id="UP000800303">
    <property type="component" value="Unassembled WGS sequence"/>
</dbReference>
<protein>
    <recommendedName>
        <fullName evidence="3">DUF4825 domain-containing protein</fullName>
    </recommendedName>
</protein>
<reference evidence="1 2" key="1">
    <citation type="submission" date="2020-01" db="EMBL/GenBank/DDBJ databases">
        <title>Polyphasic characterisation and genomic insights into a novel alkali tolerant bacterium VR-M41.</title>
        <authorList>
            <person name="Vemuluri V.R."/>
        </authorList>
    </citation>
    <scope>NUCLEOTIDE SEQUENCE [LARGE SCALE GENOMIC DNA]</scope>
    <source>
        <strain evidence="1 2">VR-M41</strain>
    </source>
</reference>
<name>A0ABX0F9F4_9BACL</name>
<evidence type="ECO:0008006" key="3">
    <source>
        <dbReference type="Google" id="ProtNLM"/>
    </source>
</evidence>
<accession>A0ABX0F9F4</accession>
<dbReference type="RefSeq" id="WP_166276407.1">
    <property type="nucleotide sequence ID" value="NZ_JAAFGS010000006.1"/>
</dbReference>
<sequence length="167" mass="18525">MKKGSKRMTAGAVIAGGLILLAGLFSWLHQPGDFHALSADDVAASKMSKAVYHKESLGGSDAVRIEFVDVDLTKEQSDELLSRIGKQKFSVRSHMENIPGSVRAAVMFELPFNRELRIQYNGDQVYLTRTNAWGRVDRTAIEQDDLRRFFDEQLAGAFYGGNDPEGT</sequence>